<feature type="region of interest" description="Disordered" evidence="2">
    <location>
        <begin position="77"/>
        <end position="97"/>
    </location>
</feature>
<feature type="compositionally biased region" description="Low complexity" evidence="2">
    <location>
        <begin position="505"/>
        <end position="524"/>
    </location>
</feature>
<evidence type="ECO:0008006" key="6">
    <source>
        <dbReference type="Google" id="ProtNLM"/>
    </source>
</evidence>
<organism evidence="3">
    <name type="scientific">Eremomyces bilateralis CBS 781.70</name>
    <dbReference type="NCBI Taxonomy" id="1392243"/>
    <lineage>
        <taxon>Eukaryota</taxon>
        <taxon>Fungi</taxon>
        <taxon>Dikarya</taxon>
        <taxon>Ascomycota</taxon>
        <taxon>Pezizomycotina</taxon>
        <taxon>Dothideomycetes</taxon>
        <taxon>Dothideomycetes incertae sedis</taxon>
        <taxon>Eremomycetales</taxon>
        <taxon>Eremomycetaceae</taxon>
        <taxon>Eremomyces</taxon>
    </lineage>
</organism>
<dbReference type="AlphaFoldDB" id="A0A6G1GCM0"/>
<sequence length="820" mass="90387">METDTSYLTEQVANIIAQLHGLFDEIGVPRNERDARESELFAALSETLDHQLKSVSNEKHDLHATAKRLATTVKQLQASLDDRDPRTQSPRVNDSDPDLQITYPLRECLTRLEEKHHNMERLHQERLDQVNKLVTALTSYSSHLDPSLLTIPLPPSPCPATFSLSPTYISQLDNAFTSIYEVYQSRVAHVRSLATELINLWAELGTPSAQTEQRIVECAESYPEQLGLREADIKRLQATRDRFANEKAGRERKVAEVGGQIRGLWERLGVEKQYRTQFERRNRGVGMKVLNEYEEELRRLLELKRQNLGVFVEEARLRLQELWDELFFSEEEMLVFTPAFSDVHTDALLSSHESEIARLTAIQSERAPILALVSRHRNLLEDRASLAASSQDASRLMNRGQKGEKRDPGKLLREEKMRKRIQKELPKLEAELRNKLMDWEAEYGRDFLVWGDRYLDELEDGAVAEAAKKQPTRSKTPVAPAPAMKNPKFSASTSKPQHGTVRGAPPRSKTPTPYTTTSSTTNGTIRPAHHTRSKTAGSISPSKIPARAPLHPAAGNTISPTRIPYKPSGHSSATLGRQPAPPPRMDLSSFLPPRAETPVTSSSGSPHLGSVVRAVPPEDVYEDSGSRQTRLRLQHLQGGSANASAYGQTHADLRAPSSQGGMYSRPPSAAASMRSVESGLSASQSHSGGNGAQANWYPMAPPPPPSSSMSSYGASSHGMSSGAPSRQISAGSSQSTQSGVISGSENWETYSEESGSEIGGSQGERGAYEVRGYDARGYQLPMQEYMAKHGSGHGARVGHAGTVRGVDNEVETEWTDEDGF</sequence>
<feature type="region of interest" description="Disordered" evidence="2">
    <location>
        <begin position="390"/>
        <end position="409"/>
    </location>
</feature>
<reference evidence="5" key="3">
    <citation type="submission" date="2025-04" db="UniProtKB">
        <authorList>
            <consortium name="RefSeq"/>
        </authorList>
    </citation>
    <scope>IDENTIFICATION</scope>
    <source>
        <strain evidence="5">CBS 781.70</strain>
    </source>
</reference>
<dbReference type="GeneID" id="54419373"/>
<evidence type="ECO:0000313" key="4">
    <source>
        <dbReference type="Proteomes" id="UP000504638"/>
    </source>
</evidence>
<feature type="region of interest" description="Disordered" evidence="2">
    <location>
        <begin position="567"/>
        <end position="611"/>
    </location>
</feature>
<feature type="compositionally biased region" description="Polar residues" evidence="2">
    <location>
        <begin position="726"/>
        <end position="749"/>
    </location>
</feature>
<feature type="coiled-coil region" evidence="1">
    <location>
        <begin position="411"/>
        <end position="438"/>
    </location>
</feature>
<evidence type="ECO:0000313" key="5">
    <source>
        <dbReference type="RefSeq" id="XP_033537414.1"/>
    </source>
</evidence>
<proteinExistence type="predicted"/>
<feature type="region of interest" description="Disordered" evidence="2">
    <location>
        <begin position="652"/>
        <end position="766"/>
    </location>
</feature>
<dbReference type="Gene3D" id="1.20.58.60">
    <property type="match status" value="1"/>
</dbReference>
<feature type="region of interest" description="Disordered" evidence="2">
    <location>
        <begin position="465"/>
        <end position="549"/>
    </location>
</feature>
<keyword evidence="1" id="KW-0175">Coiled coil</keyword>
<dbReference type="PANTHER" id="PTHR19321">
    <property type="entry name" value="PROTEIN REGULATOR OF CYTOKINESIS 1 PRC1-RELATED"/>
    <property type="match status" value="1"/>
</dbReference>
<accession>A0A6G1GCM0</accession>
<name>A0A6G1GCM0_9PEZI</name>
<dbReference type="Proteomes" id="UP000504638">
    <property type="component" value="Unplaced"/>
</dbReference>
<dbReference type="OrthoDB" id="642895at2759"/>
<feature type="compositionally biased region" description="Low complexity" evidence="2">
    <location>
        <begin position="664"/>
        <end position="675"/>
    </location>
</feature>
<dbReference type="InterPro" id="IPR007145">
    <property type="entry name" value="MAP65_Ase1_PRC1"/>
</dbReference>
<feature type="compositionally biased region" description="Polar residues" evidence="2">
    <location>
        <begin position="678"/>
        <end position="687"/>
    </location>
</feature>
<dbReference type="Gene3D" id="1.20.58.1520">
    <property type="match status" value="1"/>
</dbReference>
<dbReference type="GO" id="GO:0005737">
    <property type="term" value="C:cytoplasm"/>
    <property type="evidence" value="ECO:0007669"/>
    <property type="project" value="TreeGrafter"/>
</dbReference>
<evidence type="ECO:0000313" key="3">
    <source>
        <dbReference type="EMBL" id="KAF1815783.1"/>
    </source>
</evidence>
<dbReference type="PANTHER" id="PTHR19321:SF41">
    <property type="entry name" value="FASCETTO-RELATED"/>
    <property type="match status" value="1"/>
</dbReference>
<feature type="compositionally biased region" description="Low complexity" evidence="2">
    <location>
        <begin position="707"/>
        <end position="725"/>
    </location>
</feature>
<evidence type="ECO:0000256" key="2">
    <source>
        <dbReference type="SAM" id="MobiDB-lite"/>
    </source>
</evidence>
<reference evidence="3 5" key="1">
    <citation type="submission" date="2020-01" db="EMBL/GenBank/DDBJ databases">
        <authorList>
            <consortium name="DOE Joint Genome Institute"/>
            <person name="Haridas S."/>
            <person name="Albert R."/>
            <person name="Binder M."/>
            <person name="Bloem J."/>
            <person name="Labutti K."/>
            <person name="Salamov A."/>
            <person name="Andreopoulos B."/>
            <person name="Baker S.E."/>
            <person name="Barry K."/>
            <person name="Bills G."/>
            <person name="Bluhm B.H."/>
            <person name="Cannon C."/>
            <person name="Castanera R."/>
            <person name="Culley D.E."/>
            <person name="Daum C."/>
            <person name="Ezra D."/>
            <person name="Gonzalez J.B."/>
            <person name="Henrissat B."/>
            <person name="Kuo A."/>
            <person name="Liang C."/>
            <person name="Lipzen A."/>
            <person name="Lutzoni F."/>
            <person name="Magnuson J."/>
            <person name="Mondo S."/>
            <person name="Nolan M."/>
            <person name="Ohm R."/>
            <person name="Pangilinan J."/>
            <person name="Park H.-J."/>
            <person name="Ramirez L."/>
            <person name="Alfaro M."/>
            <person name="Sun H."/>
            <person name="Tritt A."/>
            <person name="Yoshinaga Y."/>
            <person name="Zwiers L.-H."/>
            <person name="Turgeon B.G."/>
            <person name="Goodwin S.B."/>
            <person name="Spatafora J.W."/>
            <person name="Crous P.W."/>
            <person name="Grigoriev I.V."/>
        </authorList>
    </citation>
    <scope>NUCLEOTIDE SEQUENCE</scope>
    <source>
        <strain evidence="3 5">CBS 781.70</strain>
    </source>
</reference>
<dbReference type="GO" id="GO:1990023">
    <property type="term" value="C:mitotic spindle midzone"/>
    <property type="evidence" value="ECO:0007669"/>
    <property type="project" value="TreeGrafter"/>
</dbReference>
<reference evidence="5" key="2">
    <citation type="submission" date="2020-04" db="EMBL/GenBank/DDBJ databases">
        <authorList>
            <consortium name="NCBI Genome Project"/>
        </authorList>
    </citation>
    <scope>NUCLEOTIDE SEQUENCE</scope>
    <source>
        <strain evidence="5">CBS 781.70</strain>
    </source>
</reference>
<dbReference type="RefSeq" id="XP_033537414.1">
    <property type="nucleotide sequence ID" value="XM_033678803.1"/>
</dbReference>
<dbReference type="GO" id="GO:0051256">
    <property type="term" value="P:mitotic spindle midzone assembly"/>
    <property type="evidence" value="ECO:0007669"/>
    <property type="project" value="TreeGrafter"/>
</dbReference>
<evidence type="ECO:0000256" key="1">
    <source>
        <dbReference type="SAM" id="Coils"/>
    </source>
</evidence>
<dbReference type="GO" id="GO:0008017">
    <property type="term" value="F:microtubule binding"/>
    <property type="evidence" value="ECO:0007669"/>
    <property type="project" value="InterPro"/>
</dbReference>
<dbReference type="Pfam" id="PF03999">
    <property type="entry name" value="MAP65_ASE1"/>
    <property type="match status" value="1"/>
</dbReference>
<protein>
    <recommendedName>
        <fullName evidence="6">Microtubule associated protein</fullName>
    </recommendedName>
</protein>
<gene>
    <name evidence="3 5" type="ORF">P152DRAFT_455498</name>
</gene>
<keyword evidence="4" id="KW-1185">Reference proteome</keyword>
<dbReference type="EMBL" id="ML975151">
    <property type="protein sequence ID" value="KAF1815783.1"/>
    <property type="molecule type" value="Genomic_DNA"/>
</dbReference>